<sequence>MIRDDLKNHPKAIWVHFYKNRISLMAEDGTVKATEIPKSPYDHPRMILADFESATTTLKALMRHHSNGLSFFKFTAPIAIVQIMEPIQGSLAKIEIRAFKELFFDTGAREVKLYDLDGNSINNK</sequence>
<accession>A0A7Y2WBW8</accession>
<dbReference type="AlphaFoldDB" id="A0A7Y2WBW8"/>
<comment type="caution">
    <text evidence="1">The sequence shown here is derived from an EMBL/GenBank/DDBJ whole genome shotgun (WGS) entry which is preliminary data.</text>
</comment>
<dbReference type="RefSeq" id="WP_171540622.1">
    <property type="nucleotide sequence ID" value="NZ_JABERL010000027.1"/>
</dbReference>
<protein>
    <submittedName>
        <fullName evidence="1">Rod shape-determining protein</fullName>
    </submittedName>
</protein>
<name>A0A7Y2WBW8_9GAMM</name>
<proteinExistence type="predicted"/>
<reference evidence="1 2" key="1">
    <citation type="submission" date="2020-04" db="EMBL/GenBank/DDBJ databases">
        <title>Acinetobacter Taxon 24.</title>
        <authorList>
            <person name="Nemec A."/>
            <person name="Radolfova-Krizova L."/>
            <person name="Higgins P.G."/>
            <person name="Spanelova P."/>
        </authorList>
    </citation>
    <scope>NUCLEOTIDE SEQUENCE [LARGE SCALE GENOMIC DNA]</scope>
    <source>
        <strain evidence="1 2">ANC 5380</strain>
    </source>
</reference>
<gene>
    <name evidence="1" type="ORF">HLH17_10835</name>
</gene>
<evidence type="ECO:0000313" key="2">
    <source>
        <dbReference type="Proteomes" id="UP000569202"/>
    </source>
</evidence>
<dbReference type="EMBL" id="JABERL010000027">
    <property type="protein sequence ID" value="NNH78153.1"/>
    <property type="molecule type" value="Genomic_DNA"/>
</dbReference>
<dbReference type="Proteomes" id="UP000569202">
    <property type="component" value="Unassembled WGS sequence"/>
</dbReference>
<organism evidence="1 2">
    <name type="scientific">Acinetobacter terrae</name>
    <dbReference type="NCBI Taxonomy" id="2731247"/>
    <lineage>
        <taxon>Bacteria</taxon>
        <taxon>Pseudomonadati</taxon>
        <taxon>Pseudomonadota</taxon>
        <taxon>Gammaproteobacteria</taxon>
        <taxon>Moraxellales</taxon>
        <taxon>Moraxellaceae</taxon>
        <taxon>Acinetobacter</taxon>
        <taxon>Acinetobacter Taxon 24</taxon>
    </lineage>
</organism>
<evidence type="ECO:0000313" key="1">
    <source>
        <dbReference type="EMBL" id="NNH78153.1"/>
    </source>
</evidence>